<reference evidence="2 3" key="1">
    <citation type="submission" date="2020-04" db="EMBL/GenBank/DDBJ databases">
        <authorList>
            <person name="Hitch T.C.A."/>
            <person name="Wylensek D."/>
            <person name="Clavel T."/>
        </authorList>
    </citation>
    <scope>NUCLEOTIDE SEQUENCE [LARGE SCALE GENOMIC DNA]</scope>
    <source>
        <strain evidence="2 3">Med78_4-601-WT-2</strain>
    </source>
</reference>
<feature type="domain" description="N-acetyltransferase" evidence="1">
    <location>
        <begin position="4"/>
        <end position="156"/>
    </location>
</feature>
<dbReference type="SUPFAM" id="SSF55729">
    <property type="entry name" value="Acyl-CoA N-acyltransferases (Nat)"/>
    <property type="match status" value="1"/>
</dbReference>
<organism evidence="2 3">
    <name type="scientific">Paraclostridium bifermentans</name>
    <name type="common">Clostridium bifermentans</name>
    <dbReference type="NCBI Taxonomy" id="1490"/>
    <lineage>
        <taxon>Bacteria</taxon>
        <taxon>Bacillati</taxon>
        <taxon>Bacillota</taxon>
        <taxon>Clostridia</taxon>
        <taxon>Peptostreptococcales</taxon>
        <taxon>Peptostreptococcaceae</taxon>
        <taxon>Paraclostridium</taxon>
    </lineage>
</organism>
<sequence length="172" mass="20649">MYKRKILEMDELQVYTYINWKYEYPYEFYNIPEEGVKETIDEIFEDNNSFYFSVFDSNDKLFGIYEYTFRSNFMEIGLGIRPEDTGKGQGLDFIKECIHFGRTTFLYRGDICLRVADFNKRAIKLYKKIGFIEFSREENISFGKPVVFICMKLLNNISYLTDSLEIEYEHLN</sequence>
<dbReference type="PROSITE" id="PS51186">
    <property type="entry name" value="GNAT"/>
    <property type="match status" value="1"/>
</dbReference>
<dbReference type="Gene3D" id="3.40.630.30">
    <property type="match status" value="1"/>
</dbReference>
<name>A0AA44DNJ3_PARBF</name>
<proteinExistence type="predicted"/>
<dbReference type="EMBL" id="JABAFD010000015">
    <property type="protein sequence ID" value="NME11028.1"/>
    <property type="molecule type" value="Genomic_DNA"/>
</dbReference>
<dbReference type="InterPro" id="IPR016181">
    <property type="entry name" value="Acyl_CoA_acyltransferase"/>
</dbReference>
<dbReference type="Proteomes" id="UP000573963">
    <property type="component" value="Unassembled WGS sequence"/>
</dbReference>
<dbReference type="Pfam" id="PF13302">
    <property type="entry name" value="Acetyltransf_3"/>
    <property type="match status" value="1"/>
</dbReference>
<protein>
    <submittedName>
        <fullName evidence="2">GNAT family N-acetyltransferase</fullName>
    </submittedName>
</protein>
<accession>A0AA44DNJ3</accession>
<dbReference type="GO" id="GO:0016747">
    <property type="term" value="F:acyltransferase activity, transferring groups other than amino-acyl groups"/>
    <property type="evidence" value="ECO:0007669"/>
    <property type="project" value="InterPro"/>
</dbReference>
<evidence type="ECO:0000313" key="3">
    <source>
        <dbReference type="Proteomes" id="UP000573963"/>
    </source>
</evidence>
<comment type="caution">
    <text evidence="2">The sequence shown here is derived from an EMBL/GenBank/DDBJ whole genome shotgun (WGS) entry which is preliminary data.</text>
</comment>
<dbReference type="InterPro" id="IPR000182">
    <property type="entry name" value="GNAT_dom"/>
</dbReference>
<dbReference type="AlphaFoldDB" id="A0AA44DNJ3"/>
<evidence type="ECO:0000313" key="2">
    <source>
        <dbReference type="EMBL" id="NME11028.1"/>
    </source>
</evidence>
<evidence type="ECO:0000259" key="1">
    <source>
        <dbReference type="PROSITE" id="PS51186"/>
    </source>
</evidence>
<gene>
    <name evidence="2" type="ORF">HF875_15960</name>
</gene>
<dbReference type="RefSeq" id="WP_168932731.1">
    <property type="nucleotide sequence ID" value="NZ_JABAFD010000015.1"/>
</dbReference>